<dbReference type="AlphaFoldDB" id="E1QHV9"/>
<evidence type="ECO:0000259" key="11">
    <source>
        <dbReference type="Pfam" id="PF25876"/>
    </source>
</evidence>
<evidence type="ECO:0000259" key="14">
    <source>
        <dbReference type="Pfam" id="PF25967"/>
    </source>
</evidence>
<dbReference type="EMBL" id="CP002085">
    <property type="protein sequence ID" value="ADK85152.1"/>
    <property type="molecule type" value="Genomic_DNA"/>
</dbReference>
<keyword evidence="6" id="KW-0732">Signal</keyword>
<dbReference type="GO" id="GO:0022857">
    <property type="term" value="F:transmembrane transporter activity"/>
    <property type="evidence" value="ECO:0007669"/>
    <property type="project" value="InterPro"/>
</dbReference>
<dbReference type="InterPro" id="IPR058625">
    <property type="entry name" value="MdtA-like_BSH"/>
</dbReference>
<dbReference type="PANTHER" id="PTHR30158">
    <property type="entry name" value="ACRA/E-RELATED COMPONENT OF DRUG EFFLUX TRANSPORTER"/>
    <property type="match status" value="1"/>
</dbReference>
<feature type="domain" description="Multidrug resistance protein MdtA-like beta-barrel" evidence="13">
    <location>
        <begin position="199"/>
        <end position="289"/>
    </location>
</feature>
<protein>
    <submittedName>
        <fullName evidence="15">Efflux transporter, RND family, MFP subunit</fullName>
    </submittedName>
</protein>
<dbReference type="Gene3D" id="1.10.287.470">
    <property type="entry name" value="Helix hairpin bin"/>
    <property type="match status" value="1"/>
</dbReference>
<keyword evidence="8" id="KW-0564">Palmitate</keyword>
<dbReference type="FunFam" id="1.10.287.470:FF:000002">
    <property type="entry name" value="Efflux RND transporter periplasmic adaptor subunit"/>
    <property type="match status" value="1"/>
</dbReference>
<dbReference type="PANTHER" id="PTHR30158:SF3">
    <property type="entry name" value="MULTIDRUG EFFLUX PUMP SUBUNIT ACRA-RELATED"/>
    <property type="match status" value="1"/>
</dbReference>
<evidence type="ECO:0000256" key="8">
    <source>
        <dbReference type="ARBA" id="ARBA00023139"/>
    </source>
</evidence>
<organism evidence="15 16">
    <name type="scientific">Desulfarculus baarsii (strain ATCC 33931 / DSM 2075 / LMG 7858 / VKM B-1802 / 2st14)</name>
    <dbReference type="NCBI Taxonomy" id="644282"/>
    <lineage>
        <taxon>Bacteria</taxon>
        <taxon>Pseudomonadati</taxon>
        <taxon>Thermodesulfobacteriota</taxon>
        <taxon>Desulfarculia</taxon>
        <taxon>Desulfarculales</taxon>
        <taxon>Desulfarculaceae</taxon>
        <taxon>Desulfarculus</taxon>
    </lineage>
</organism>
<comment type="subcellular location">
    <subcellularLocation>
        <location evidence="1">Cell inner membrane</location>
        <topology evidence="1">Lipid-anchor</topology>
    </subcellularLocation>
</comment>
<dbReference type="STRING" id="644282.Deba_1785"/>
<dbReference type="Gene3D" id="2.40.420.20">
    <property type="match status" value="1"/>
</dbReference>
<dbReference type="GO" id="GO:0005886">
    <property type="term" value="C:plasma membrane"/>
    <property type="evidence" value="ECO:0007669"/>
    <property type="project" value="UniProtKB-SubCell"/>
</dbReference>
<evidence type="ECO:0000256" key="9">
    <source>
        <dbReference type="ARBA" id="ARBA00023288"/>
    </source>
</evidence>
<dbReference type="Pfam" id="PF25944">
    <property type="entry name" value="Beta-barrel_RND"/>
    <property type="match status" value="1"/>
</dbReference>
<keyword evidence="5" id="KW-0997">Cell inner membrane</keyword>
<dbReference type="Pfam" id="PF25917">
    <property type="entry name" value="BSH_RND"/>
    <property type="match status" value="1"/>
</dbReference>
<keyword evidence="16" id="KW-1185">Reference proteome</keyword>
<dbReference type="NCBIfam" id="TIGR01730">
    <property type="entry name" value="RND_mfp"/>
    <property type="match status" value="1"/>
</dbReference>
<dbReference type="FunFam" id="2.40.420.20:FF:000001">
    <property type="entry name" value="Efflux RND transporter periplasmic adaptor subunit"/>
    <property type="match status" value="1"/>
</dbReference>
<dbReference type="eggNOG" id="COG0845">
    <property type="taxonomic scope" value="Bacteria"/>
</dbReference>
<feature type="domain" description="Multidrug resistance protein MdtA-like C-terminal permuted SH3" evidence="14">
    <location>
        <begin position="294"/>
        <end position="355"/>
    </location>
</feature>
<dbReference type="Gene3D" id="2.40.30.170">
    <property type="match status" value="1"/>
</dbReference>
<evidence type="ECO:0000256" key="2">
    <source>
        <dbReference type="ARBA" id="ARBA00009477"/>
    </source>
</evidence>
<name>E1QHV9_DESB2</name>
<dbReference type="Pfam" id="PF25876">
    <property type="entry name" value="HH_MFP_RND"/>
    <property type="match status" value="1"/>
</dbReference>
<evidence type="ECO:0000256" key="4">
    <source>
        <dbReference type="ARBA" id="ARBA00022475"/>
    </source>
</evidence>
<dbReference type="Gene3D" id="2.40.50.100">
    <property type="match status" value="1"/>
</dbReference>
<feature type="domain" description="Multidrug resistance protein MdtA-like barrel-sandwich hybrid" evidence="12">
    <location>
        <begin position="53"/>
        <end position="195"/>
    </location>
</feature>
<evidence type="ECO:0000256" key="6">
    <source>
        <dbReference type="ARBA" id="ARBA00022729"/>
    </source>
</evidence>
<gene>
    <name evidence="15" type="ordered locus">Deba_1785</name>
</gene>
<accession>E1QHV9</accession>
<comment type="similarity">
    <text evidence="2">Belongs to the membrane fusion protein (MFP) (TC 8.A.1) family.</text>
</comment>
<evidence type="ECO:0000256" key="10">
    <source>
        <dbReference type="SAM" id="Coils"/>
    </source>
</evidence>
<feature type="domain" description="Multidrug resistance protein MdtA-like alpha-helical hairpin" evidence="11">
    <location>
        <begin position="93"/>
        <end position="162"/>
    </location>
</feature>
<dbReference type="OrthoDB" id="9772050at2"/>
<keyword evidence="10" id="KW-0175">Coiled coil</keyword>
<dbReference type="SUPFAM" id="SSF111369">
    <property type="entry name" value="HlyD-like secretion proteins"/>
    <property type="match status" value="1"/>
</dbReference>
<dbReference type="FunFam" id="2.40.30.170:FF:000001">
    <property type="entry name" value="Multidrug resistance efflux transporter MdtE"/>
    <property type="match status" value="1"/>
</dbReference>
<dbReference type="InterPro" id="IPR058624">
    <property type="entry name" value="MdtA-like_HH"/>
</dbReference>
<evidence type="ECO:0000256" key="1">
    <source>
        <dbReference type="ARBA" id="ARBA00004519"/>
    </source>
</evidence>
<evidence type="ECO:0000256" key="7">
    <source>
        <dbReference type="ARBA" id="ARBA00023136"/>
    </source>
</evidence>
<evidence type="ECO:0000313" key="16">
    <source>
        <dbReference type="Proteomes" id="UP000009047"/>
    </source>
</evidence>
<dbReference type="KEGG" id="dbr:Deba_1785"/>
<keyword evidence="3" id="KW-0813">Transport</keyword>
<dbReference type="Proteomes" id="UP000009047">
    <property type="component" value="Chromosome"/>
</dbReference>
<dbReference type="InterPro" id="IPR058626">
    <property type="entry name" value="MdtA-like_b-barrel"/>
</dbReference>
<sequence length="378" mass="40705">MLYLYTLFFLQGQPQAESAPPPAADPEVSVITLSHQQVALDSELTGRTTPFLIAEVRPQVGGIINKRLFEEGSDVKAGQALYQIDPATYKATMDSARAALAKAEANLFAAQLKSQRYKDLVAIKAVSQQNYDDAYADLKQAEADVAACKAALETARINLEYTKVTSPISGRIGRSSVTAGALVTASQQASLATVQQLDPIYVDVTQSSSEMLRLKRQLASGQLKRDEHNKAKVRLILEDGVTYPLEGELQFSDVTVDQTTGAVTLRAVFPNPEQELLPGMYVRAILETGVNDRAILVPQRAVARNNKGEATVLVLDEQNRVQTRTLGLGRAVGADWLVNSGLRAGERVIMEGSQKVAPGAIAKAVAFQPAASAADDKR</sequence>
<dbReference type="RefSeq" id="WP_013258604.1">
    <property type="nucleotide sequence ID" value="NC_014365.1"/>
</dbReference>
<reference evidence="15 16" key="1">
    <citation type="journal article" date="2010" name="Stand. Genomic Sci.">
        <title>Complete genome sequence of Desulfarculus baarsii type strain (2st14).</title>
        <authorList>
            <person name="Sun H."/>
            <person name="Spring S."/>
            <person name="Lapidus A."/>
            <person name="Davenport K."/>
            <person name="Del Rio T.G."/>
            <person name="Tice H."/>
            <person name="Nolan M."/>
            <person name="Copeland A."/>
            <person name="Cheng J.F."/>
            <person name="Lucas S."/>
            <person name="Tapia R."/>
            <person name="Goodwin L."/>
            <person name="Pitluck S."/>
            <person name="Ivanova N."/>
            <person name="Pagani I."/>
            <person name="Mavromatis K."/>
            <person name="Ovchinnikova G."/>
            <person name="Pati A."/>
            <person name="Chen A."/>
            <person name="Palaniappan K."/>
            <person name="Hauser L."/>
            <person name="Chang Y.J."/>
            <person name="Jeffries C.D."/>
            <person name="Detter J.C."/>
            <person name="Han C."/>
            <person name="Rohde M."/>
            <person name="Brambilla E."/>
            <person name="Goker M."/>
            <person name="Woyke T."/>
            <person name="Bristow J."/>
            <person name="Eisen J.A."/>
            <person name="Markowitz V."/>
            <person name="Hugenholtz P."/>
            <person name="Kyrpides N.C."/>
            <person name="Klenk H.P."/>
            <person name="Land M."/>
        </authorList>
    </citation>
    <scope>NUCLEOTIDE SEQUENCE [LARGE SCALE GENOMIC DNA]</scope>
    <source>
        <strain evidence="16">ATCC 33931 / DSM 2075 / LMG 7858 / VKM B-1802 / 2st14</strain>
    </source>
</reference>
<dbReference type="HOGENOM" id="CLU_018816_2_1_7"/>
<feature type="coiled-coil region" evidence="10">
    <location>
        <begin position="93"/>
        <end position="158"/>
    </location>
</feature>
<dbReference type="GO" id="GO:0140330">
    <property type="term" value="P:xenobiotic detoxification by transmembrane export across the cell outer membrane"/>
    <property type="evidence" value="ECO:0007669"/>
    <property type="project" value="UniProtKB-ARBA"/>
</dbReference>
<evidence type="ECO:0000256" key="5">
    <source>
        <dbReference type="ARBA" id="ARBA00022519"/>
    </source>
</evidence>
<dbReference type="GO" id="GO:0046677">
    <property type="term" value="P:response to antibiotic"/>
    <property type="evidence" value="ECO:0007669"/>
    <property type="project" value="TreeGrafter"/>
</dbReference>
<keyword evidence="4" id="KW-1003">Cell membrane</keyword>
<keyword evidence="9" id="KW-0449">Lipoprotein</keyword>
<proteinExistence type="inferred from homology"/>
<evidence type="ECO:0000313" key="15">
    <source>
        <dbReference type="EMBL" id="ADK85152.1"/>
    </source>
</evidence>
<keyword evidence="7" id="KW-0472">Membrane</keyword>
<dbReference type="InterPro" id="IPR006143">
    <property type="entry name" value="RND_pump_MFP"/>
</dbReference>
<evidence type="ECO:0000256" key="3">
    <source>
        <dbReference type="ARBA" id="ARBA00022448"/>
    </source>
</evidence>
<dbReference type="Pfam" id="PF25967">
    <property type="entry name" value="RND-MFP_C"/>
    <property type="match status" value="1"/>
</dbReference>
<evidence type="ECO:0000259" key="12">
    <source>
        <dbReference type="Pfam" id="PF25917"/>
    </source>
</evidence>
<evidence type="ECO:0000259" key="13">
    <source>
        <dbReference type="Pfam" id="PF25944"/>
    </source>
</evidence>
<dbReference type="InterPro" id="IPR058627">
    <property type="entry name" value="MdtA-like_C"/>
</dbReference>